<name>A0A4Z1QVN3_9HYPH</name>
<reference evidence="1" key="1">
    <citation type="submission" date="2022-10" db="EMBL/GenBank/DDBJ databases">
        <title>Complete genome sequence of Agrobacterium salinitolerans CFBP5507.</title>
        <authorList>
            <person name="Tchabashvili S."/>
            <person name="Yen H.-C."/>
            <person name="Haryono M."/>
            <person name="Lin Y.-C."/>
            <person name="Lai E.-M."/>
            <person name="Kuo C.-H."/>
        </authorList>
    </citation>
    <scope>NUCLEOTIDE SEQUENCE</scope>
    <source>
        <strain evidence="1">CFBP5507</strain>
    </source>
</reference>
<dbReference type="Proteomes" id="UP000298735">
    <property type="component" value="Chromosome Circular"/>
</dbReference>
<dbReference type="AlphaFoldDB" id="A0A4Z1QVN3"/>
<gene>
    <name evidence="1" type="ORF">CFBP5507_04245</name>
</gene>
<protein>
    <submittedName>
        <fullName evidence="1">Uncharacterized protein</fullName>
    </submittedName>
</protein>
<dbReference type="KEGG" id="asal:CFBP5507_04245"/>
<dbReference type="RefSeq" id="WP_137410121.1">
    <property type="nucleotide sequence ID" value="NZ_CP109968.1"/>
</dbReference>
<evidence type="ECO:0000313" key="2">
    <source>
        <dbReference type="Proteomes" id="UP000298735"/>
    </source>
</evidence>
<sequence>MTDRPILFSREMVRALLAGRKTQTRRVIDFPGVENVMDFVKVATDPQGRPVYEMKDATGAFVSRPSGKGLVDYQYAPPIGVGDRLWVREAWFAARSLDTTPPRDITHDADIEYDATKRSYAEIGLTGKLRPSMFMPRWASRVTLIVKDVKIERLQAISGADAIAEGAEITTDRTMTGPMVRVAAGTYLSPVAWYHRLWDDINGPGAWDANPWVVAYTFVTIHANIDKVAA</sequence>
<dbReference type="OrthoDB" id="72471at2"/>
<accession>A0A4Z1QVN3</accession>
<organism evidence="1 2">
    <name type="scientific">Agrobacterium salinitolerans</name>
    <dbReference type="NCBI Taxonomy" id="1183413"/>
    <lineage>
        <taxon>Bacteria</taxon>
        <taxon>Pseudomonadati</taxon>
        <taxon>Pseudomonadota</taxon>
        <taxon>Alphaproteobacteria</taxon>
        <taxon>Hyphomicrobiales</taxon>
        <taxon>Rhizobiaceae</taxon>
        <taxon>Rhizobium/Agrobacterium group</taxon>
        <taxon>Agrobacterium</taxon>
    </lineage>
</organism>
<evidence type="ECO:0000313" key="1">
    <source>
        <dbReference type="EMBL" id="UYZ08224.1"/>
    </source>
</evidence>
<dbReference type="EMBL" id="CP109968">
    <property type="protein sequence ID" value="UYZ08224.1"/>
    <property type="molecule type" value="Genomic_DNA"/>
</dbReference>
<proteinExistence type="predicted"/>